<feature type="region of interest" description="Disordered" evidence="1">
    <location>
        <begin position="483"/>
        <end position="587"/>
    </location>
</feature>
<protein>
    <submittedName>
        <fullName evidence="2">NADH-ubiquinone oxidoreductase 21.3 kDa subunit</fullName>
    </submittedName>
</protein>
<dbReference type="InterPro" id="IPR016813">
    <property type="entry name" value="NADH_Ub_cplx-1_21kDa"/>
</dbReference>
<dbReference type="Proteomes" id="UP000660729">
    <property type="component" value="Unassembled WGS sequence"/>
</dbReference>
<keyword evidence="3" id="KW-1185">Reference proteome</keyword>
<dbReference type="AlphaFoldDB" id="A0A8H6VGU0"/>
<comment type="caution">
    <text evidence="2">The sequence shown here is derived from an EMBL/GenBank/DDBJ whole genome shotgun (WGS) entry which is preliminary data.</text>
</comment>
<keyword evidence="2" id="KW-0830">Ubiquinone</keyword>
<dbReference type="PANTHER" id="PTHR37325:SF1">
    <property type="entry name" value="OXIDOREDUCTASE 21 KDA SUBUNIT, PUTATIVE (AFU_ORTHOLOGUE AFUA_4G05910)-RELATED"/>
    <property type="match status" value="1"/>
</dbReference>
<accession>A0A8H6VGU0</accession>
<feature type="compositionally biased region" description="Polar residues" evidence="1">
    <location>
        <begin position="918"/>
        <end position="944"/>
    </location>
</feature>
<dbReference type="PANTHER" id="PTHR37325">
    <property type="entry name" value="OXIDOREDUCTASE 21 KDA SUBUNIT, PUTATIVE (AFU_ORTHOLOGUE AFUA_4G05910)-RELATED"/>
    <property type="match status" value="1"/>
</dbReference>
<gene>
    <name evidence="2" type="ORF">HII31_12296</name>
</gene>
<reference evidence="2" key="1">
    <citation type="submission" date="2020-04" db="EMBL/GenBank/DDBJ databases">
        <title>Draft genome resource of the tomato pathogen Pseudocercospora fuligena.</title>
        <authorList>
            <person name="Zaccaron A."/>
        </authorList>
    </citation>
    <scope>NUCLEOTIDE SEQUENCE</scope>
    <source>
        <strain evidence="2">PF001</strain>
    </source>
</reference>
<name>A0A8H6VGU0_9PEZI</name>
<feature type="region of interest" description="Disordered" evidence="1">
    <location>
        <begin position="880"/>
        <end position="952"/>
    </location>
</feature>
<evidence type="ECO:0000313" key="2">
    <source>
        <dbReference type="EMBL" id="KAF7186365.1"/>
    </source>
</evidence>
<dbReference type="OrthoDB" id="5410764at2759"/>
<evidence type="ECO:0000313" key="3">
    <source>
        <dbReference type="Proteomes" id="UP000660729"/>
    </source>
</evidence>
<dbReference type="CDD" id="cd22849">
    <property type="entry name" value="NuzM"/>
    <property type="match status" value="1"/>
</dbReference>
<proteinExistence type="predicted"/>
<feature type="region of interest" description="Disordered" evidence="1">
    <location>
        <begin position="652"/>
        <end position="783"/>
    </location>
</feature>
<dbReference type="EMBL" id="JABCIY010000257">
    <property type="protein sequence ID" value="KAF7186365.1"/>
    <property type="molecule type" value="Genomic_DNA"/>
</dbReference>
<feature type="compositionally biased region" description="Polar residues" evidence="1">
    <location>
        <begin position="721"/>
        <end position="741"/>
    </location>
</feature>
<sequence length="952" mass="105907">MVDLQTADMATLGMKKASAGASMAAKINKYTVQPTGFWGRVHKFFALDPSRSSGVPLNPQFRNPPPGGNDPLEYTDPVTVPAGDLAENPYWKRDVRRSYPKLSVVSQPDVVGLLTVGSAAAPKDDVLKIGDAGKTQLVEVKEEGERGLATYFQKNSSVAKGVLGPDGLPPLPTSRHPKGKRYELVDEKEQTYGGGRSGVRDRKVRLPRQARSPRDTLVKLNCAALFHTPHALMHIKGAMAPPAGDSRADGDHDISIQEIIFSCGICQATVSDLYATPEDDQGFSSDPSSGHGIITKLWIGECSHVFCGKHLEGGAAPFHPKDLPPRAACPVCVQDNDDSSMREIFGIRGLEDGQYDQIIPRDYFRCPPRKLDAHDPGMDALRFQYTHLIRQAKQSFKGLRAVERKCAILESTLSTERKLHRKAQTQSQELQKQHEVTTARLQKWENRKDVIKHYMDAVQEMTIDIQMMRDTLTELGYNVPHKRYGLDPPRTRGQSSMAPSKPAVDSSATLVEDQRRSSSSRKRKMPDYDPYDNISDKDRNLTARAENAQVMMPPPLPKLRVRGPERSQGEQVAGRPIPASAQNGHAPSSQAFTLETQHVLDTRSEVHHHAPEHSRLPFQMSQMDIGPGHQYTGPPVRQDRDVDENTRLEDALAYSRSHRQPLLAQQPRRRSDRETYAGYRTGPVKSQQPFHIPKHAPMWGSTAPMPDEATGRLTQRHQEHTTSLASLGDIQQRSRAMPTTSHRTHPDPPASSVASPFFNGGARSSRDGNTLRACTLSDRMPPPKIVPLRRVEYDQPSYSYTQQSPAPFQAPHRTSLNSLSFIQTPHDSTNHQRLGAHGRPYQKFSGSLQQEPVRSNMGLGIHRQPKLQMPSESESYAPLTVSQPHRSRMTLPPVSSDSVRYRGNHDSQISMVRGVRQSDPSRGTHSRQSTFPANYQPRSLTSAVGNRRVVLR</sequence>
<evidence type="ECO:0000256" key="1">
    <source>
        <dbReference type="SAM" id="MobiDB-lite"/>
    </source>
</evidence>
<organism evidence="2 3">
    <name type="scientific">Pseudocercospora fuligena</name>
    <dbReference type="NCBI Taxonomy" id="685502"/>
    <lineage>
        <taxon>Eukaryota</taxon>
        <taxon>Fungi</taxon>
        <taxon>Dikarya</taxon>
        <taxon>Ascomycota</taxon>
        <taxon>Pezizomycotina</taxon>
        <taxon>Dothideomycetes</taxon>
        <taxon>Dothideomycetidae</taxon>
        <taxon>Mycosphaerellales</taxon>
        <taxon>Mycosphaerellaceae</taxon>
        <taxon>Pseudocercospora</taxon>
    </lineage>
</organism>